<evidence type="ECO:0000256" key="8">
    <source>
        <dbReference type="ARBA" id="ARBA00023136"/>
    </source>
</evidence>
<evidence type="ECO:0000256" key="2">
    <source>
        <dbReference type="ARBA" id="ARBA00022553"/>
    </source>
</evidence>
<dbReference type="GO" id="GO:0005886">
    <property type="term" value="C:plasma membrane"/>
    <property type="evidence" value="ECO:0007669"/>
    <property type="project" value="TreeGrafter"/>
</dbReference>
<accession>A0A5D4SAE7</accession>
<name>A0A5D4SAE7_9BACI</name>
<reference evidence="10 11" key="1">
    <citation type="submission" date="2019-08" db="EMBL/GenBank/DDBJ databases">
        <title>Bacillus genomes from the desert of Cuatro Cienegas, Coahuila.</title>
        <authorList>
            <person name="Olmedo-Alvarez G."/>
        </authorList>
    </citation>
    <scope>NUCLEOTIDE SEQUENCE [LARGE SCALE GENOMIC DNA]</scope>
    <source>
        <strain evidence="10 11">CH37_1T</strain>
    </source>
</reference>
<organism evidence="10 11">
    <name type="scientific">Bacillus infantis</name>
    <dbReference type="NCBI Taxonomy" id="324767"/>
    <lineage>
        <taxon>Bacteria</taxon>
        <taxon>Bacillati</taxon>
        <taxon>Bacillota</taxon>
        <taxon>Bacilli</taxon>
        <taxon>Bacillales</taxon>
        <taxon>Bacillaceae</taxon>
        <taxon>Bacillus</taxon>
    </lineage>
</organism>
<evidence type="ECO:0000256" key="1">
    <source>
        <dbReference type="ARBA" id="ARBA00022448"/>
    </source>
</evidence>
<dbReference type="Proteomes" id="UP000323732">
    <property type="component" value="Unassembled WGS sequence"/>
</dbReference>
<feature type="transmembrane region" description="Helical" evidence="9">
    <location>
        <begin position="250"/>
        <end position="268"/>
    </location>
</feature>
<evidence type="ECO:0000256" key="3">
    <source>
        <dbReference type="ARBA" id="ARBA00022630"/>
    </source>
</evidence>
<dbReference type="InterPro" id="IPR004338">
    <property type="entry name" value="NqrB/RnfD"/>
</dbReference>
<dbReference type="PANTHER" id="PTHR30578:SF0">
    <property type="entry name" value="ION-TRANSLOCATING OXIDOREDUCTASE COMPLEX SUBUNIT D"/>
    <property type="match status" value="1"/>
</dbReference>
<keyword evidence="7 9" id="KW-1133">Transmembrane helix</keyword>
<dbReference type="Pfam" id="PF03116">
    <property type="entry name" value="NQR2_RnfD_RnfE"/>
    <property type="match status" value="1"/>
</dbReference>
<keyword evidence="1" id="KW-0813">Transport</keyword>
<protein>
    <submittedName>
        <fullName evidence="10">RnfABCDGE type electron transport complex subunit D</fullName>
    </submittedName>
</protein>
<proteinExistence type="predicted"/>
<dbReference type="AlphaFoldDB" id="A0A5D4SAE7"/>
<evidence type="ECO:0000313" key="10">
    <source>
        <dbReference type="EMBL" id="TYS60617.1"/>
    </source>
</evidence>
<keyword evidence="4" id="KW-0288">FMN</keyword>
<evidence type="ECO:0000256" key="6">
    <source>
        <dbReference type="ARBA" id="ARBA00022967"/>
    </source>
</evidence>
<evidence type="ECO:0000256" key="4">
    <source>
        <dbReference type="ARBA" id="ARBA00022643"/>
    </source>
</evidence>
<keyword evidence="5 9" id="KW-0812">Transmembrane</keyword>
<evidence type="ECO:0000313" key="11">
    <source>
        <dbReference type="Proteomes" id="UP000323732"/>
    </source>
</evidence>
<evidence type="ECO:0000256" key="9">
    <source>
        <dbReference type="SAM" id="Phobius"/>
    </source>
</evidence>
<comment type="caution">
    <text evidence="10">The sequence shown here is derived from an EMBL/GenBank/DDBJ whole genome shotgun (WGS) entry which is preliminary data.</text>
</comment>
<feature type="transmembrane region" description="Helical" evidence="9">
    <location>
        <begin position="119"/>
        <end position="138"/>
    </location>
</feature>
<keyword evidence="2" id="KW-0597">Phosphoprotein</keyword>
<keyword evidence="6" id="KW-1278">Translocase</keyword>
<feature type="transmembrane region" description="Helical" evidence="9">
    <location>
        <begin position="24"/>
        <end position="43"/>
    </location>
</feature>
<feature type="transmembrane region" description="Helical" evidence="9">
    <location>
        <begin position="75"/>
        <end position="107"/>
    </location>
</feature>
<keyword evidence="8 9" id="KW-0472">Membrane</keyword>
<feature type="transmembrane region" description="Helical" evidence="9">
    <location>
        <begin position="144"/>
        <end position="163"/>
    </location>
</feature>
<feature type="transmembrane region" description="Helical" evidence="9">
    <location>
        <begin position="225"/>
        <end position="244"/>
    </location>
</feature>
<keyword evidence="3" id="KW-0285">Flavoprotein</keyword>
<evidence type="ECO:0000256" key="7">
    <source>
        <dbReference type="ARBA" id="ARBA00022989"/>
    </source>
</evidence>
<dbReference type="PANTHER" id="PTHR30578">
    <property type="entry name" value="ELECTRON TRANSPORT COMPLEX PROTEIN RNFD"/>
    <property type="match status" value="1"/>
</dbReference>
<dbReference type="EMBL" id="VTES01000006">
    <property type="protein sequence ID" value="TYS60617.1"/>
    <property type="molecule type" value="Genomic_DNA"/>
</dbReference>
<dbReference type="GO" id="GO:0055085">
    <property type="term" value="P:transmembrane transport"/>
    <property type="evidence" value="ECO:0007669"/>
    <property type="project" value="InterPro"/>
</dbReference>
<sequence length="276" mass="31038">MNNKDNKTLKPVISWTDYKIDPRYFILFFLFTFVCAGQFYLGFFQKWDAVIISVATTVITEIIIVKFLYDKYAFPLSAFITGLGISLLLSSHILSMYALTAFLAIVLKFSIRFKGGHVFNPNNLSMVLVLFLLPSYAVSTPKQWTNGFLIMALVLILGIVACYMAGRLDIVLSFLVGFILMALIRHFVFGAPLLAALGPLMGASLQLFSFFMITDPKSTPTTRKARIIFGLLVALIDAIFRINAIPNPQFYALFIISALSIIPFRLWVTREKNLLT</sequence>
<gene>
    <name evidence="10" type="ORF">FZD47_20635</name>
</gene>
<feature type="transmembrane region" description="Helical" evidence="9">
    <location>
        <begin position="194"/>
        <end position="213"/>
    </location>
</feature>
<dbReference type="RefSeq" id="WP_148950764.1">
    <property type="nucleotide sequence ID" value="NZ_VTES01000006.1"/>
</dbReference>
<feature type="transmembrane region" description="Helical" evidence="9">
    <location>
        <begin position="170"/>
        <end position="188"/>
    </location>
</feature>
<evidence type="ECO:0000256" key="5">
    <source>
        <dbReference type="ARBA" id="ARBA00022692"/>
    </source>
</evidence>
<feature type="transmembrane region" description="Helical" evidence="9">
    <location>
        <begin position="50"/>
        <end position="69"/>
    </location>
</feature>